<dbReference type="EMBL" id="AP014633">
    <property type="protein sequence ID" value="BAP54669.1"/>
    <property type="molecule type" value="Genomic_DNA"/>
</dbReference>
<dbReference type="OrthoDB" id="5762512at2"/>
<accession>A0A090AD04</accession>
<dbReference type="STRING" id="40754.THII_0372"/>
<dbReference type="HOGENOM" id="CLU_080958_0_0_6"/>
<reference evidence="2 3" key="1">
    <citation type="journal article" date="2014" name="ISME J.">
        <title>Ecophysiology of Thioploca ingrica as revealed by the complete genome sequence supplemented with proteomic evidence.</title>
        <authorList>
            <person name="Kojima H."/>
            <person name="Ogura Y."/>
            <person name="Yamamoto N."/>
            <person name="Togashi T."/>
            <person name="Mori H."/>
            <person name="Watanabe T."/>
            <person name="Nemoto F."/>
            <person name="Kurokawa K."/>
            <person name="Hayashi T."/>
            <person name="Fukui M."/>
        </authorList>
    </citation>
    <scope>NUCLEOTIDE SEQUENCE [LARGE SCALE GENOMIC DNA]</scope>
</reference>
<evidence type="ECO:0000256" key="1">
    <source>
        <dbReference type="SAM" id="MobiDB-lite"/>
    </source>
</evidence>
<feature type="region of interest" description="Disordered" evidence="1">
    <location>
        <begin position="60"/>
        <end position="138"/>
    </location>
</feature>
<name>A0A090AD04_9GAMM</name>
<dbReference type="KEGG" id="tig:THII_0372"/>
<feature type="compositionally biased region" description="Basic and acidic residues" evidence="1">
    <location>
        <begin position="122"/>
        <end position="138"/>
    </location>
</feature>
<dbReference type="AlphaFoldDB" id="A0A090AD04"/>
<proteinExistence type="predicted"/>
<dbReference type="SUPFAM" id="SSF52980">
    <property type="entry name" value="Restriction endonuclease-like"/>
    <property type="match status" value="1"/>
</dbReference>
<dbReference type="Proteomes" id="UP000031623">
    <property type="component" value="Chromosome"/>
</dbReference>
<dbReference type="PANTHER" id="PTHR38753">
    <property type="entry name" value="SLR1441 PROTEIN"/>
    <property type="match status" value="1"/>
</dbReference>
<dbReference type="PANTHER" id="PTHR38753:SF1">
    <property type="entry name" value="SLR1441 PROTEIN"/>
    <property type="match status" value="1"/>
</dbReference>
<sequence>MLKLEERVEVVEDKVDNLESLFGQFMIQTGRLINRLERQQEQRAAQLEQRAAQLEQRAAQIEQQAEKDRQQWQEHLKQSDERWQQQLAEMDQRWEKQRAEDRQHLKQSDERWQQRAAQLEQQAEKDRQQWQEHLKQSDERWQQQLAEMDQRWEKQRAEDRQHWNKRWGELAQKMGTIAEDIVAPNLPRIARVHFGCQDLEDFMVRRKVKNKQDPSKRREFDVIAVCADKVLINETKSTPSVEAINDFIKALAEVTAYFPEYQGKTIIPIFASLYLDDDLVNYLTKKRIYALAMGDETMELLNGQRLTLTEPRS</sequence>
<feature type="compositionally biased region" description="Basic and acidic residues" evidence="1">
    <location>
        <begin position="64"/>
        <end position="83"/>
    </location>
</feature>
<organism evidence="2 3">
    <name type="scientific">Thioploca ingrica</name>
    <dbReference type="NCBI Taxonomy" id="40754"/>
    <lineage>
        <taxon>Bacteria</taxon>
        <taxon>Pseudomonadati</taxon>
        <taxon>Pseudomonadota</taxon>
        <taxon>Gammaproteobacteria</taxon>
        <taxon>Thiotrichales</taxon>
        <taxon>Thiotrichaceae</taxon>
        <taxon>Thioploca</taxon>
    </lineage>
</organism>
<keyword evidence="3" id="KW-1185">Reference proteome</keyword>
<feature type="compositionally biased region" description="Basic and acidic residues" evidence="1">
    <location>
        <begin position="90"/>
        <end position="113"/>
    </location>
</feature>
<dbReference type="InterPro" id="IPR011335">
    <property type="entry name" value="Restrct_endonuc-II-like"/>
</dbReference>
<gene>
    <name evidence="2" type="ORF">THII_0372</name>
</gene>
<evidence type="ECO:0000313" key="2">
    <source>
        <dbReference type="EMBL" id="BAP54669.1"/>
    </source>
</evidence>
<evidence type="ECO:0000313" key="3">
    <source>
        <dbReference type="Proteomes" id="UP000031623"/>
    </source>
</evidence>
<protein>
    <submittedName>
        <fullName evidence="2">Uncharacterized protein</fullName>
    </submittedName>
</protein>